<keyword evidence="2" id="KW-0732">Signal</keyword>
<proteinExistence type="predicted"/>
<gene>
    <name evidence="3" type="ORF">D2V07_10260</name>
</gene>
<dbReference type="AlphaFoldDB" id="A0A418NRZ3"/>
<keyword evidence="1" id="KW-0812">Transmembrane</keyword>
<protein>
    <submittedName>
        <fullName evidence="3">PEP-CTERM sorting domain-containing protein</fullName>
    </submittedName>
</protein>
<dbReference type="OrthoDB" id="7429221at2"/>
<name>A0A418NRZ3_9SPHN</name>
<feature type="signal peptide" evidence="2">
    <location>
        <begin position="1"/>
        <end position="20"/>
    </location>
</feature>
<keyword evidence="1" id="KW-1133">Transmembrane helix</keyword>
<keyword evidence="1" id="KW-0472">Membrane</keyword>
<comment type="caution">
    <text evidence="3">The sequence shown here is derived from an EMBL/GenBank/DDBJ whole genome shotgun (WGS) entry which is preliminary data.</text>
</comment>
<dbReference type="Proteomes" id="UP000286576">
    <property type="component" value="Unassembled WGS sequence"/>
</dbReference>
<dbReference type="RefSeq" id="WP_119586905.1">
    <property type="nucleotide sequence ID" value="NZ_CAWODQ010000024.1"/>
</dbReference>
<sequence>MWSRLTIAAALFASAAPAAAEGATQVPEASGLTLFAIGVAGVLIGRRLSMRSKDQD</sequence>
<feature type="transmembrane region" description="Helical" evidence="1">
    <location>
        <begin position="32"/>
        <end position="49"/>
    </location>
</feature>
<feature type="chain" id="PRO_5019463546" evidence="2">
    <location>
        <begin position="21"/>
        <end position="56"/>
    </location>
</feature>
<accession>A0A418NRZ3</accession>
<evidence type="ECO:0000313" key="3">
    <source>
        <dbReference type="EMBL" id="RIV85712.1"/>
    </source>
</evidence>
<evidence type="ECO:0000256" key="2">
    <source>
        <dbReference type="SAM" id="SignalP"/>
    </source>
</evidence>
<dbReference type="EMBL" id="QXFL01000004">
    <property type="protein sequence ID" value="RIV85712.1"/>
    <property type="molecule type" value="Genomic_DNA"/>
</dbReference>
<organism evidence="3 4">
    <name type="scientific">Aurantiacibacter zhengii</name>
    <dbReference type="NCBI Taxonomy" id="2307003"/>
    <lineage>
        <taxon>Bacteria</taxon>
        <taxon>Pseudomonadati</taxon>
        <taxon>Pseudomonadota</taxon>
        <taxon>Alphaproteobacteria</taxon>
        <taxon>Sphingomonadales</taxon>
        <taxon>Erythrobacteraceae</taxon>
        <taxon>Aurantiacibacter</taxon>
    </lineage>
</organism>
<evidence type="ECO:0000256" key="1">
    <source>
        <dbReference type="SAM" id="Phobius"/>
    </source>
</evidence>
<evidence type="ECO:0000313" key="4">
    <source>
        <dbReference type="Proteomes" id="UP000286576"/>
    </source>
</evidence>
<keyword evidence="4" id="KW-1185">Reference proteome</keyword>
<reference evidence="3 4" key="1">
    <citation type="submission" date="2018-08" db="EMBL/GenBank/DDBJ databases">
        <title>Erythrobacter zhengii sp.nov., a bacterium isolated from deep-sea sediment.</title>
        <authorList>
            <person name="Fang C."/>
            <person name="Wu Y.-H."/>
            <person name="Sun C."/>
            <person name="Wang H."/>
            <person name="Cheng H."/>
            <person name="Meng F.-X."/>
            <person name="Wang C.-S."/>
            <person name="Xu X.-W."/>
        </authorList>
    </citation>
    <scope>NUCLEOTIDE SEQUENCE [LARGE SCALE GENOMIC DNA]</scope>
    <source>
        <strain evidence="3 4">V18</strain>
    </source>
</reference>